<evidence type="ECO:0000313" key="4">
    <source>
        <dbReference type="Proteomes" id="UP000000305"/>
    </source>
</evidence>
<evidence type="ECO:0000256" key="1">
    <source>
        <dbReference type="SAM" id="MobiDB-lite"/>
    </source>
</evidence>
<dbReference type="Proteomes" id="UP000000305">
    <property type="component" value="Unassembled WGS sequence"/>
</dbReference>
<accession>E9GCA0</accession>
<keyword evidence="2" id="KW-0812">Transmembrane</keyword>
<gene>
    <name evidence="3" type="ORF">DAPPUDRAFT_240696</name>
</gene>
<dbReference type="KEGG" id="dpx:DAPPUDRAFT_240696"/>
<dbReference type="HOGENOM" id="CLU_1344475_0_0_1"/>
<feature type="region of interest" description="Disordered" evidence="1">
    <location>
        <begin position="1"/>
        <end position="30"/>
    </location>
</feature>
<evidence type="ECO:0000313" key="3">
    <source>
        <dbReference type="EMBL" id="EFX82894.1"/>
    </source>
</evidence>
<evidence type="ECO:0000256" key="2">
    <source>
        <dbReference type="SAM" id="Phobius"/>
    </source>
</evidence>
<feature type="compositionally biased region" description="Polar residues" evidence="1">
    <location>
        <begin position="1"/>
        <end position="28"/>
    </location>
</feature>
<dbReference type="AlphaFoldDB" id="E9GCA0"/>
<evidence type="ECO:0008006" key="5">
    <source>
        <dbReference type="Google" id="ProtNLM"/>
    </source>
</evidence>
<proteinExistence type="predicted"/>
<protein>
    <recommendedName>
        <fullName evidence="5">G-protein coupled receptors family 1 profile domain-containing protein</fullName>
    </recommendedName>
</protein>
<sequence length="204" mass="23275">MNESVVNTTNFYPGGRRSTTPSWSSASPRPSIFTGRRSFSSDCSPITLSVTTDDRYMLVTIFSPHLRNPRHIFWAAISLMELLILLNTALELITVQSRDYSVCRLWIIFHLADDSALMLCHLLATVDRYLSIARYEWYKVDQLPSVTDPENAGCFSRKPKGSRMGRIKNSSLPQFVHQHCNVLVVYSTDELLRFGDLLVRLGER</sequence>
<organism evidence="3 4">
    <name type="scientific">Daphnia pulex</name>
    <name type="common">Water flea</name>
    <dbReference type="NCBI Taxonomy" id="6669"/>
    <lineage>
        <taxon>Eukaryota</taxon>
        <taxon>Metazoa</taxon>
        <taxon>Ecdysozoa</taxon>
        <taxon>Arthropoda</taxon>
        <taxon>Crustacea</taxon>
        <taxon>Branchiopoda</taxon>
        <taxon>Diplostraca</taxon>
        <taxon>Cladocera</taxon>
        <taxon>Anomopoda</taxon>
        <taxon>Daphniidae</taxon>
        <taxon>Daphnia</taxon>
    </lineage>
</organism>
<dbReference type="InParanoid" id="E9GCA0"/>
<name>E9GCA0_DAPPU</name>
<dbReference type="EMBL" id="GL732539">
    <property type="protein sequence ID" value="EFX82894.1"/>
    <property type="molecule type" value="Genomic_DNA"/>
</dbReference>
<keyword evidence="4" id="KW-1185">Reference proteome</keyword>
<dbReference type="PhylomeDB" id="E9GCA0"/>
<keyword evidence="2" id="KW-0472">Membrane</keyword>
<keyword evidence="2" id="KW-1133">Transmembrane helix</keyword>
<feature type="transmembrane region" description="Helical" evidence="2">
    <location>
        <begin position="72"/>
        <end position="93"/>
    </location>
</feature>
<reference evidence="3 4" key="1">
    <citation type="journal article" date="2011" name="Science">
        <title>The ecoresponsive genome of Daphnia pulex.</title>
        <authorList>
            <person name="Colbourne J.K."/>
            <person name="Pfrender M.E."/>
            <person name="Gilbert D."/>
            <person name="Thomas W.K."/>
            <person name="Tucker A."/>
            <person name="Oakley T.H."/>
            <person name="Tokishita S."/>
            <person name="Aerts A."/>
            <person name="Arnold G.J."/>
            <person name="Basu M.K."/>
            <person name="Bauer D.J."/>
            <person name="Caceres C.E."/>
            <person name="Carmel L."/>
            <person name="Casola C."/>
            <person name="Choi J.H."/>
            <person name="Detter J.C."/>
            <person name="Dong Q."/>
            <person name="Dusheyko S."/>
            <person name="Eads B.D."/>
            <person name="Frohlich T."/>
            <person name="Geiler-Samerotte K.A."/>
            <person name="Gerlach D."/>
            <person name="Hatcher P."/>
            <person name="Jogdeo S."/>
            <person name="Krijgsveld J."/>
            <person name="Kriventseva E.V."/>
            <person name="Kultz D."/>
            <person name="Laforsch C."/>
            <person name="Lindquist E."/>
            <person name="Lopez J."/>
            <person name="Manak J.R."/>
            <person name="Muller J."/>
            <person name="Pangilinan J."/>
            <person name="Patwardhan R.P."/>
            <person name="Pitluck S."/>
            <person name="Pritham E.J."/>
            <person name="Rechtsteiner A."/>
            <person name="Rho M."/>
            <person name="Rogozin I.B."/>
            <person name="Sakarya O."/>
            <person name="Salamov A."/>
            <person name="Schaack S."/>
            <person name="Shapiro H."/>
            <person name="Shiga Y."/>
            <person name="Skalitzky C."/>
            <person name="Smith Z."/>
            <person name="Souvorov A."/>
            <person name="Sung W."/>
            <person name="Tang Z."/>
            <person name="Tsuchiya D."/>
            <person name="Tu H."/>
            <person name="Vos H."/>
            <person name="Wang M."/>
            <person name="Wolf Y.I."/>
            <person name="Yamagata H."/>
            <person name="Yamada T."/>
            <person name="Ye Y."/>
            <person name="Shaw J.R."/>
            <person name="Andrews J."/>
            <person name="Crease T.J."/>
            <person name="Tang H."/>
            <person name="Lucas S.M."/>
            <person name="Robertson H.M."/>
            <person name="Bork P."/>
            <person name="Koonin E.V."/>
            <person name="Zdobnov E.M."/>
            <person name="Grigoriev I.V."/>
            <person name="Lynch M."/>
            <person name="Boore J.L."/>
        </authorList>
    </citation>
    <scope>NUCLEOTIDE SEQUENCE [LARGE SCALE GENOMIC DNA]</scope>
</reference>